<dbReference type="AlphaFoldDB" id="A0A0P9BES0"/>
<dbReference type="Proteomes" id="UP000050349">
    <property type="component" value="Unassembled WGS sequence"/>
</dbReference>
<reference evidence="1 2" key="1">
    <citation type="submission" date="2015-09" db="EMBL/GenBank/DDBJ databases">
        <authorList>
            <person name="Jackson K.R."/>
            <person name="Lunt B.L."/>
            <person name="Fisher J.N.B."/>
            <person name="Gardner A.V."/>
            <person name="Bailey M.E."/>
            <person name="Deus L.M."/>
            <person name="Earl A.S."/>
            <person name="Gibby P.D."/>
            <person name="Hartmann K.A."/>
            <person name="Liu J.E."/>
            <person name="Manci A.M."/>
            <person name="Nielsen D.A."/>
            <person name="Solomon M.B."/>
            <person name="Breakwell D.P."/>
            <person name="Burnett S.H."/>
            <person name="Grose J.H."/>
        </authorList>
    </citation>
    <scope>NUCLEOTIDE SEQUENCE [LARGE SCALE GENOMIC DNA]</scope>
    <source>
        <strain evidence="1 2">S613</strain>
    </source>
</reference>
<sequence length="96" mass="10302">MCGEFLFQHVGAACAVFLRFGRINALACGFCAVAHVLRFYARWPGGVGAQWQQQGEWGGNGKKTDEAHDVNSLGSVSVAILSQFEATRTSQVHSAS</sequence>
<comment type="caution">
    <text evidence="1">The sequence shown here is derived from an EMBL/GenBank/DDBJ whole genome shotgun (WGS) entry which is preliminary data.</text>
</comment>
<dbReference type="EMBL" id="LJXB01000052">
    <property type="protein sequence ID" value="KPU61536.1"/>
    <property type="molecule type" value="Genomic_DNA"/>
</dbReference>
<name>A0A0P9BES0_PSEFL</name>
<protein>
    <submittedName>
        <fullName evidence="1">Uncharacterized protein</fullName>
    </submittedName>
</protein>
<proteinExistence type="predicted"/>
<organism evidence="1 2">
    <name type="scientific">Pseudomonas fluorescens</name>
    <dbReference type="NCBI Taxonomy" id="294"/>
    <lineage>
        <taxon>Bacteria</taxon>
        <taxon>Pseudomonadati</taxon>
        <taxon>Pseudomonadota</taxon>
        <taxon>Gammaproteobacteria</taxon>
        <taxon>Pseudomonadales</taxon>
        <taxon>Pseudomonadaceae</taxon>
        <taxon>Pseudomonas</taxon>
    </lineage>
</organism>
<evidence type="ECO:0000313" key="2">
    <source>
        <dbReference type="Proteomes" id="UP000050349"/>
    </source>
</evidence>
<gene>
    <name evidence="1" type="ORF">AN403_5595</name>
</gene>
<evidence type="ECO:0000313" key="1">
    <source>
        <dbReference type="EMBL" id="KPU61536.1"/>
    </source>
</evidence>
<accession>A0A0P9BES0</accession>